<accession>A0A412FLU9</accession>
<sequence>MKSYNMKSFLLIVLLGISSISAAQNLLDLSGNWELALDSTDVGEKEGWYLKSFSDNISLPGTTDLARKGTSNRLVPKLEKPQLLRLTRKNAYVGVAWYKREINIPKSMAGQPLEFSFERVLWQSRLWIDGEEVAGAQESLIAPHRFVMPKGLSAGKHIIALRIDNRKRYDISANDLAHAYTNDTQIMWNGVLGKMKLTARQKVSIQHVNVYPDVRNGKIRVAVTLENSGHKPEKVKLALQVGQPEGGQKFVEKEFQITLQEGRQKLEYDYSLGTDMKKWDEFTPELYNLSVVCRFDRKKTERKDVSFGMREIDNGQGILTVNGNRIFLRGTLECCIFPLTGTPPMTEEGWMKVFATAKEWGLNHLRFHSWCPPEAAFCVADKLGFYLQVELPNWSYTIGKDEAMTQFLYNEFDRIVEAYGNHPSFCMMSVGNELQYDFKLLNDMVRYMKGKDSRRLYTTSTFTFEKGHGAKPEPEDDFFVTQWTDKGWVRGQGIFDQEPPCFYKDYSAAMQDMNVPLISHEIGQYAVFPNLKEIEKYTGVLEPLNFKAVKQDLQKKGLYSKAEDFLEASGKLAVLLYKEEIERAMKTKQFSGFQLLDLHDFPGQGTALVGLLDAFWDSKGLIEASAFRQFCAPVVPLARFAKAVYSGDEMFSASIEVVNYSNAAIDNKQIMWQLADEAGTQISNGRLNVESISKGTVTQCGDIRTELKSVRKASKLYLTVSVEGTEWKNTWPVWVYPRIESLNVGDVLLTQDVEEALAALKQGRKVLFSPKMSYLKGLEGKFLPVFWSPVHFPRQAGTMGLLCNTQHAALRHFPTEMHSNWQWWNLVKRSKVLVVDSLPPVEPIVESIDNFTNNRKLVSVFETKCGKGKLIMSAMDILSEGSDKPEIQQMLYSLVTYMNSESFAPRTMLGEEDIRSLILKNEGKVIETKATSIYRGLD</sequence>
<dbReference type="InterPro" id="IPR006103">
    <property type="entry name" value="Glyco_hydro_2_cat"/>
</dbReference>
<organism evidence="10 11">
    <name type="scientific">Bacteroides caccae</name>
    <dbReference type="NCBI Taxonomy" id="47678"/>
    <lineage>
        <taxon>Bacteria</taxon>
        <taxon>Pseudomonadati</taxon>
        <taxon>Bacteroidota</taxon>
        <taxon>Bacteroidia</taxon>
        <taxon>Bacteroidales</taxon>
        <taxon>Bacteroidaceae</taxon>
        <taxon>Bacteroides</taxon>
    </lineage>
</organism>
<dbReference type="EMBL" id="QRUO01000014">
    <property type="protein sequence ID" value="RGR69120.1"/>
    <property type="molecule type" value="Genomic_DNA"/>
</dbReference>
<dbReference type="Gene3D" id="2.60.120.260">
    <property type="entry name" value="Galactose-binding domain-like"/>
    <property type="match status" value="1"/>
</dbReference>
<dbReference type="InterPro" id="IPR050347">
    <property type="entry name" value="Bact_Beta-galactosidase"/>
</dbReference>
<gene>
    <name evidence="10" type="ORF">DWY26_14695</name>
</gene>
<dbReference type="InterPro" id="IPR008979">
    <property type="entry name" value="Galactose-bd-like_sf"/>
</dbReference>
<proteinExistence type="inferred from homology"/>
<dbReference type="GO" id="GO:0004565">
    <property type="term" value="F:beta-galactosidase activity"/>
    <property type="evidence" value="ECO:0007669"/>
    <property type="project" value="UniProtKB-EC"/>
</dbReference>
<dbReference type="InterPro" id="IPR017853">
    <property type="entry name" value="GH"/>
</dbReference>
<dbReference type="InterPro" id="IPR036156">
    <property type="entry name" value="Beta-gal/glucu_dom_sf"/>
</dbReference>
<dbReference type="SUPFAM" id="SSF51445">
    <property type="entry name" value="(Trans)glycosidases"/>
    <property type="match status" value="1"/>
</dbReference>
<dbReference type="InterPro" id="IPR013783">
    <property type="entry name" value="Ig-like_fold"/>
</dbReference>
<evidence type="ECO:0000259" key="9">
    <source>
        <dbReference type="Pfam" id="PF02837"/>
    </source>
</evidence>
<dbReference type="Gene3D" id="2.60.40.10">
    <property type="entry name" value="Immunoglobulins"/>
    <property type="match status" value="1"/>
</dbReference>
<feature type="chain" id="PRO_5019121213" description="beta-galactosidase" evidence="6">
    <location>
        <begin position="23"/>
        <end position="938"/>
    </location>
</feature>
<dbReference type="RefSeq" id="WP_122139456.1">
    <property type="nucleotide sequence ID" value="NZ_JADNMZ010000003.1"/>
</dbReference>
<dbReference type="SUPFAM" id="SSF49785">
    <property type="entry name" value="Galactose-binding domain-like"/>
    <property type="match status" value="1"/>
</dbReference>
<feature type="domain" description="Glycoside hydrolase family 2 catalytic" evidence="8">
    <location>
        <begin position="380"/>
        <end position="458"/>
    </location>
</feature>
<keyword evidence="5" id="KW-0326">Glycosidase</keyword>
<dbReference type="EC" id="3.2.1.23" evidence="3"/>
<evidence type="ECO:0000256" key="4">
    <source>
        <dbReference type="ARBA" id="ARBA00022801"/>
    </source>
</evidence>
<comment type="catalytic activity">
    <reaction evidence="1">
        <text>Hydrolysis of terminal non-reducing beta-D-galactose residues in beta-D-galactosides.</text>
        <dbReference type="EC" id="3.2.1.23"/>
    </reaction>
</comment>
<name>A0A412FLU9_9BACE</name>
<reference evidence="10 11" key="1">
    <citation type="submission" date="2018-08" db="EMBL/GenBank/DDBJ databases">
        <title>A genome reference for cultivated species of the human gut microbiota.</title>
        <authorList>
            <person name="Zou Y."/>
            <person name="Xue W."/>
            <person name="Luo G."/>
        </authorList>
    </citation>
    <scope>NUCLEOTIDE SEQUENCE [LARGE SCALE GENOMIC DNA]</scope>
    <source>
        <strain evidence="10 11">AF24-29LB</strain>
    </source>
</reference>
<evidence type="ECO:0000259" key="8">
    <source>
        <dbReference type="Pfam" id="PF02836"/>
    </source>
</evidence>
<dbReference type="SUPFAM" id="SSF49303">
    <property type="entry name" value="beta-Galactosidase/glucuronidase domain"/>
    <property type="match status" value="1"/>
</dbReference>
<dbReference type="Pfam" id="PF02837">
    <property type="entry name" value="Glyco_hydro_2_N"/>
    <property type="match status" value="1"/>
</dbReference>
<dbReference type="GO" id="GO:0005990">
    <property type="term" value="P:lactose catabolic process"/>
    <property type="evidence" value="ECO:0007669"/>
    <property type="project" value="TreeGrafter"/>
</dbReference>
<keyword evidence="6" id="KW-0732">Signal</keyword>
<dbReference type="GO" id="GO:0009341">
    <property type="term" value="C:beta-galactosidase complex"/>
    <property type="evidence" value="ECO:0007669"/>
    <property type="project" value="TreeGrafter"/>
</dbReference>
<evidence type="ECO:0000313" key="10">
    <source>
        <dbReference type="EMBL" id="RGR69120.1"/>
    </source>
</evidence>
<protein>
    <recommendedName>
        <fullName evidence="3">beta-galactosidase</fullName>
        <ecNumber evidence="3">3.2.1.23</ecNumber>
    </recommendedName>
</protein>
<evidence type="ECO:0000256" key="3">
    <source>
        <dbReference type="ARBA" id="ARBA00012756"/>
    </source>
</evidence>
<keyword evidence="4 10" id="KW-0378">Hydrolase</keyword>
<dbReference type="InterPro" id="IPR006104">
    <property type="entry name" value="Glyco_hydro_2_N"/>
</dbReference>
<evidence type="ECO:0000256" key="2">
    <source>
        <dbReference type="ARBA" id="ARBA00007401"/>
    </source>
</evidence>
<dbReference type="Pfam" id="PF02836">
    <property type="entry name" value="Glyco_hydro_2_C"/>
    <property type="match status" value="1"/>
</dbReference>
<evidence type="ECO:0000313" key="11">
    <source>
        <dbReference type="Proteomes" id="UP000284205"/>
    </source>
</evidence>
<dbReference type="Proteomes" id="UP000284205">
    <property type="component" value="Unassembled WGS sequence"/>
</dbReference>
<evidence type="ECO:0000259" key="7">
    <source>
        <dbReference type="Pfam" id="PF00703"/>
    </source>
</evidence>
<dbReference type="AlphaFoldDB" id="A0A412FLU9"/>
<dbReference type="PANTHER" id="PTHR46323:SF2">
    <property type="entry name" value="BETA-GALACTOSIDASE"/>
    <property type="match status" value="1"/>
</dbReference>
<dbReference type="InterPro" id="IPR006102">
    <property type="entry name" value="Ig-like_GH2"/>
</dbReference>
<evidence type="ECO:0000256" key="6">
    <source>
        <dbReference type="SAM" id="SignalP"/>
    </source>
</evidence>
<feature type="domain" description="Glycoside hydrolase family 2 immunoglobulin-like beta-sandwich" evidence="7">
    <location>
        <begin position="203"/>
        <end position="310"/>
    </location>
</feature>
<dbReference type="Gene3D" id="3.20.20.80">
    <property type="entry name" value="Glycosidases"/>
    <property type="match status" value="1"/>
</dbReference>
<evidence type="ECO:0000256" key="5">
    <source>
        <dbReference type="ARBA" id="ARBA00023295"/>
    </source>
</evidence>
<dbReference type="Pfam" id="PF00703">
    <property type="entry name" value="Glyco_hydro_2"/>
    <property type="match status" value="1"/>
</dbReference>
<evidence type="ECO:0000256" key="1">
    <source>
        <dbReference type="ARBA" id="ARBA00001412"/>
    </source>
</evidence>
<comment type="similarity">
    <text evidence="2">Belongs to the glycosyl hydrolase 2 family.</text>
</comment>
<feature type="signal peptide" evidence="6">
    <location>
        <begin position="1"/>
        <end position="22"/>
    </location>
</feature>
<comment type="caution">
    <text evidence="10">The sequence shown here is derived from an EMBL/GenBank/DDBJ whole genome shotgun (WGS) entry which is preliminary data.</text>
</comment>
<dbReference type="PANTHER" id="PTHR46323">
    <property type="entry name" value="BETA-GALACTOSIDASE"/>
    <property type="match status" value="1"/>
</dbReference>
<feature type="domain" description="Glycosyl hydrolases family 2 sugar binding" evidence="9">
    <location>
        <begin position="28"/>
        <end position="163"/>
    </location>
</feature>